<evidence type="ECO:0000313" key="4">
    <source>
        <dbReference type="Proteomes" id="UP000294933"/>
    </source>
</evidence>
<accession>A0A4Y7PR25</accession>
<keyword evidence="1" id="KW-0862">Zinc</keyword>
<proteinExistence type="predicted"/>
<evidence type="ECO:0000313" key="3">
    <source>
        <dbReference type="EMBL" id="TDL17451.1"/>
    </source>
</evidence>
<dbReference type="STRING" id="50990.A0A4Y7PR25"/>
<keyword evidence="1" id="KW-0479">Metal-binding</keyword>
<dbReference type="EMBL" id="ML170221">
    <property type="protein sequence ID" value="TDL17451.1"/>
    <property type="molecule type" value="Genomic_DNA"/>
</dbReference>
<gene>
    <name evidence="3" type="ORF">BD410DRAFT_708203</name>
</gene>
<organism evidence="3 4">
    <name type="scientific">Rickenella mellea</name>
    <dbReference type="NCBI Taxonomy" id="50990"/>
    <lineage>
        <taxon>Eukaryota</taxon>
        <taxon>Fungi</taxon>
        <taxon>Dikarya</taxon>
        <taxon>Basidiomycota</taxon>
        <taxon>Agaricomycotina</taxon>
        <taxon>Agaricomycetes</taxon>
        <taxon>Hymenochaetales</taxon>
        <taxon>Rickenellaceae</taxon>
        <taxon>Rickenella</taxon>
    </lineage>
</organism>
<evidence type="ECO:0000256" key="1">
    <source>
        <dbReference type="PROSITE-ProRule" id="PRU00325"/>
    </source>
</evidence>
<feature type="domain" description="SWIM-type" evidence="2">
    <location>
        <begin position="191"/>
        <end position="224"/>
    </location>
</feature>
<dbReference type="OrthoDB" id="3262412at2759"/>
<keyword evidence="4" id="KW-1185">Reference proteome</keyword>
<dbReference type="InterPro" id="IPR007527">
    <property type="entry name" value="Znf_SWIM"/>
</dbReference>
<dbReference type="Proteomes" id="UP000294933">
    <property type="component" value="Unassembled WGS sequence"/>
</dbReference>
<dbReference type="AlphaFoldDB" id="A0A4Y7PR25"/>
<protein>
    <recommendedName>
        <fullName evidence="2">SWIM-type domain-containing protein</fullName>
    </recommendedName>
</protein>
<dbReference type="Pfam" id="PF04434">
    <property type="entry name" value="SWIM"/>
    <property type="match status" value="1"/>
</dbReference>
<sequence>FRIHLHQHPEIPINDSAGTHLNASEIHRGAVHDMYTYCHEHGLVQVWAYLWNRWYCPEQWPLWARSASAAIPRVKTTMIVESLWRVIKHQDLRLFNRPRLDLVTHVVIKNVLPRAMLTLKDVLGQRRLGRSAALLDWQKDFKADWMDMSRPDAIRLTEKELRWRKASAKTKGRSERLAEIEEEADRVPGTYHTDIQKWTCSCPAYLISRFLLCKHLVRKANAALKDTPL</sequence>
<feature type="non-terminal residue" evidence="3">
    <location>
        <position position="229"/>
    </location>
</feature>
<dbReference type="VEuPathDB" id="FungiDB:BD410DRAFT_708203"/>
<name>A0A4Y7PR25_9AGAM</name>
<evidence type="ECO:0000259" key="2">
    <source>
        <dbReference type="PROSITE" id="PS50966"/>
    </source>
</evidence>
<dbReference type="GO" id="GO:0008270">
    <property type="term" value="F:zinc ion binding"/>
    <property type="evidence" value="ECO:0007669"/>
    <property type="project" value="UniProtKB-KW"/>
</dbReference>
<reference evidence="3 4" key="1">
    <citation type="submission" date="2018-06" db="EMBL/GenBank/DDBJ databases">
        <title>A transcriptomic atlas of mushroom development highlights an independent origin of complex multicellularity.</title>
        <authorList>
            <consortium name="DOE Joint Genome Institute"/>
            <person name="Krizsan K."/>
            <person name="Almasi E."/>
            <person name="Merenyi Z."/>
            <person name="Sahu N."/>
            <person name="Viragh M."/>
            <person name="Koszo T."/>
            <person name="Mondo S."/>
            <person name="Kiss B."/>
            <person name="Balint B."/>
            <person name="Kues U."/>
            <person name="Barry K."/>
            <person name="Hegedus J.C."/>
            <person name="Henrissat B."/>
            <person name="Johnson J."/>
            <person name="Lipzen A."/>
            <person name="Ohm R."/>
            <person name="Nagy I."/>
            <person name="Pangilinan J."/>
            <person name="Yan J."/>
            <person name="Xiong Y."/>
            <person name="Grigoriev I.V."/>
            <person name="Hibbett D.S."/>
            <person name="Nagy L.G."/>
        </authorList>
    </citation>
    <scope>NUCLEOTIDE SEQUENCE [LARGE SCALE GENOMIC DNA]</scope>
    <source>
        <strain evidence="3 4">SZMC22713</strain>
    </source>
</reference>
<dbReference type="PROSITE" id="PS50966">
    <property type="entry name" value="ZF_SWIM"/>
    <property type="match status" value="1"/>
</dbReference>
<keyword evidence="1" id="KW-0863">Zinc-finger</keyword>
<feature type="non-terminal residue" evidence="3">
    <location>
        <position position="1"/>
    </location>
</feature>